<feature type="region of interest" description="Disordered" evidence="1">
    <location>
        <begin position="224"/>
        <end position="243"/>
    </location>
</feature>
<dbReference type="AlphaFoldDB" id="A0A4Q9HJE1"/>
<organism evidence="4 5">
    <name type="scientific">Streptomyces kasugaensis</name>
    <dbReference type="NCBI Taxonomy" id="1946"/>
    <lineage>
        <taxon>Bacteria</taxon>
        <taxon>Bacillati</taxon>
        <taxon>Actinomycetota</taxon>
        <taxon>Actinomycetes</taxon>
        <taxon>Kitasatosporales</taxon>
        <taxon>Streptomycetaceae</taxon>
        <taxon>Streptomyces</taxon>
    </lineage>
</organism>
<evidence type="ECO:0000313" key="5">
    <source>
        <dbReference type="Proteomes" id="UP000292452"/>
    </source>
</evidence>
<dbReference type="Pfam" id="PF13349">
    <property type="entry name" value="DUF4097"/>
    <property type="match status" value="1"/>
</dbReference>
<reference evidence="4 5" key="1">
    <citation type="submission" date="2019-02" db="EMBL/GenBank/DDBJ databases">
        <title>Draft Genome Sequence of Streptomyces sp. AM-2504, identified by 16S rRNA comparative analysis as a Streptomyces Kasugaensis strain.</title>
        <authorList>
            <person name="Napolioni V."/>
            <person name="Giuliodori A.M."/>
            <person name="Spurio R."/>
            <person name="Fabbretti A."/>
        </authorList>
    </citation>
    <scope>NUCLEOTIDE SEQUENCE [LARGE SCALE GENOMIC DNA]</scope>
    <source>
        <strain evidence="4 5">AM-2504</strain>
    </source>
</reference>
<dbReference type="EMBL" id="SIXH01000721">
    <property type="protein sequence ID" value="TBO54747.1"/>
    <property type="molecule type" value="Genomic_DNA"/>
</dbReference>
<protein>
    <recommendedName>
        <fullName evidence="3">DUF4097 domain-containing protein</fullName>
    </recommendedName>
</protein>
<dbReference type="RefSeq" id="WP_131126473.1">
    <property type="nucleotide sequence ID" value="NZ_SIXH01000721.1"/>
</dbReference>
<keyword evidence="5" id="KW-1185">Reference proteome</keyword>
<evidence type="ECO:0000256" key="2">
    <source>
        <dbReference type="SAM" id="SignalP"/>
    </source>
</evidence>
<evidence type="ECO:0000313" key="4">
    <source>
        <dbReference type="EMBL" id="TBO54747.1"/>
    </source>
</evidence>
<sequence length="243" mass="24703">MHRHLRLIGVATLTVIGASGLTACGAWAGTVLKDDTVVSQKITSVRLDTGSGGLKLRGDKNVTKVSVHREVTYRGDRPEGATQHVDDGVLVLGGCGRDCSVTYTVDLPAGVPVTGKTSAGAVSLSQVGAVHVTTSSGRIELDGVTGTVDVRTSNGEITGRGLTGGPIQAQTTNGAIALTPATPQDVRAQTTNGSIALTMPSGRYQISAKSGLGHKDINIPHDPAGPHRLDLTTGNGGITAKSA</sequence>
<dbReference type="Proteomes" id="UP000292452">
    <property type="component" value="Unassembled WGS sequence"/>
</dbReference>
<name>A0A4Q9HJE1_STRKA</name>
<evidence type="ECO:0000256" key="1">
    <source>
        <dbReference type="SAM" id="MobiDB-lite"/>
    </source>
</evidence>
<dbReference type="PROSITE" id="PS51257">
    <property type="entry name" value="PROKAR_LIPOPROTEIN"/>
    <property type="match status" value="1"/>
</dbReference>
<accession>A0A4Q9HJE1</accession>
<proteinExistence type="predicted"/>
<gene>
    <name evidence="4" type="ORF">EYS09_36920</name>
</gene>
<feature type="domain" description="DUF4097" evidence="3">
    <location>
        <begin position="116"/>
        <end position="213"/>
    </location>
</feature>
<dbReference type="InterPro" id="IPR025164">
    <property type="entry name" value="Toastrack_DUF4097"/>
</dbReference>
<evidence type="ECO:0000259" key="3">
    <source>
        <dbReference type="Pfam" id="PF13349"/>
    </source>
</evidence>
<keyword evidence="2" id="KW-0732">Signal</keyword>
<feature type="signal peptide" evidence="2">
    <location>
        <begin position="1"/>
        <end position="28"/>
    </location>
</feature>
<comment type="caution">
    <text evidence="4">The sequence shown here is derived from an EMBL/GenBank/DDBJ whole genome shotgun (WGS) entry which is preliminary data.</text>
</comment>
<feature type="chain" id="PRO_5020818999" description="DUF4097 domain-containing protein" evidence="2">
    <location>
        <begin position="29"/>
        <end position="243"/>
    </location>
</feature>